<name>A0A5J5ILS2_9BACT</name>
<accession>A0A5J5ILS2</accession>
<dbReference type="InterPro" id="IPR022205">
    <property type="entry name" value="DUF3732"/>
</dbReference>
<keyword evidence="2" id="KW-1185">Reference proteome</keyword>
<evidence type="ECO:0000313" key="1">
    <source>
        <dbReference type="EMBL" id="KAA9040834.1"/>
    </source>
</evidence>
<dbReference type="RefSeq" id="WP_150412922.1">
    <property type="nucleotide sequence ID" value="NZ_VYQF01000001.1"/>
</dbReference>
<proteinExistence type="predicted"/>
<dbReference type="EMBL" id="VYQF01000001">
    <property type="protein sequence ID" value="KAA9040834.1"/>
    <property type="molecule type" value="Genomic_DNA"/>
</dbReference>
<reference evidence="1 2" key="1">
    <citation type="submission" date="2019-09" db="EMBL/GenBank/DDBJ databases">
        <title>Draft genome sequence of Ginsengibacter sp. BR5-29.</title>
        <authorList>
            <person name="Im W.-T."/>
        </authorList>
    </citation>
    <scope>NUCLEOTIDE SEQUENCE [LARGE SCALE GENOMIC DNA]</scope>
    <source>
        <strain evidence="1 2">BR5-29</strain>
    </source>
</reference>
<sequence length="623" mass="72056">MKFVLHEVKLWFKKGDAEPKSYEFLPNKVNVVTGDATVGKTSFWSIIDYCLLSGKMNIANTIVEKVSWFGIRFSINDKEFSIARKSPVKSLVTSEVFFSEGKLPAIPNENRSISDLKQILDIEFGVTDDLKFPYGKEVGKSKIDLTYRHFLLFNSLTSDIITASKTYFDTKFYDIKDFDKDLNHIFDMVIGVNDLSNIKAKERIKYIDGQIKNIQKLNTKNADTESNFQRGIFGLVNKLKENRLLDYSNDVSSIDNALTVVEDAITVTNKAADTSKIFEEIDRLNKRRQEIRIQLSAIEKYRKEFDIYRRNLNKSADSLKPIEFLNKNLSDQLLDSYETKLFMESLETSLKEIQSNLSKTLAEPLKVSGDETEFKEELKDIDTRLTELNLINKNFQSEGAKFMVVGEVKYAREQLFKNRVMVSIDSSKLNKLSEERSDLENRIKDISEEKFVMRNSLNECIQRNYNKLNSLPDYKNAKTSFNESEMILQLHPNNQLFPLETVGSDSNYMFMHLCFYLGLHEHMIEVSQEHVPQFLFIDQPSKPYYSGDDENGGNNDKSKLLDAFSLLNDFIEYIKTEKKNSFQIFVVEHASEKYWIDNNLTNFHTVAKFINGNGLIPKEIYNA</sequence>
<dbReference type="Proteomes" id="UP000326903">
    <property type="component" value="Unassembled WGS sequence"/>
</dbReference>
<organism evidence="1 2">
    <name type="scientific">Ginsengibacter hankyongi</name>
    <dbReference type="NCBI Taxonomy" id="2607284"/>
    <lineage>
        <taxon>Bacteria</taxon>
        <taxon>Pseudomonadati</taxon>
        <taxon>Bacteroidota</taxon>
        <taxon>Chitinophagia</taxon>
        <taxon>Chitinophagales</taxon>
        <taxon>Chitinophagaceae</taxon>
        <taxon>Ginsengibacter</taxon>
    </lineage>
</organism>
<dbReference type="AlphaFoldDB" id="A0A5J5ILS2"/>
<gene>
    <name evidence="1" type="ORF">FW778_01985</name>
</gene>
<evidence type="ECO:0000313" key="2">
    <source>
        <dbReference type="Proteomes" id="UP000326903"/>
    </source>
</evidence>
<dbReference type="Pfam" id="PF12532">
    <property type="entry name" value="DUF3732"/>
    <property type="match status" value="1"/>
</dbReference>
<protein>
    <submittedName>
        <fullName evidence="1">DUF3732 domain-containing protein</fullName>
    </submittedName>
</protein>
<comment type="caution">
    <text evidence="1">The sequence shown here is derived from an EMBL/GenBank/DDBJ whole genome shotgun (WGS) entry which is preliminary data.</text>
</comment>